<feature type="domain" description="Zn-dependent PLC" evidence="2">
    <location>
        <begin position="6"/>
        <end position="253"/>
    </location>
</feature>
<proteinExistence type="predicted"/>
<keyword evidence="4" id="KW-1185">Reference proteome</keyword>
<dbReference type="GO" id="GO:0004629">
    <property type="term" value="F:phospholipase C activity"/>
    <property type="evidence" value="ECO:0007669"/>
    <property type="project" value="InterPro"/>
</dbReference>
<dbReference type="PROSITE" id="PS51346">
    <property type="entry name" value="PROKAR_ZN_DEPEND_PLPC_2"/>
    <property type="match status" value="1"/>
</dbReference>
<accession>A0A1Z5HVL9</accession>
<evidence type="ECO:0000256" key="1">
    <source>
        <dbReference type="ARBA" id="ARBA00022525"/>
    </source>
</evidence>
<dbReference type="SMART" id="SM00770">
    <property type="entry name" value="Zn_dep_PLPC"/>
    <property type="match status" value="1"/>
</dbReference>
<dbReference type="EMBL" id="BDGJ01000164">
    <property type="protein sequence ID" value="GAW93564.1"/>
    <property type="molecule type" value="Genomic_DNA"/>
</dbReference>
<reference evidence="4" key="1">
    <citation type="journal article" date="2017" name="Appl. Environ. Microbiol.">
        <title>Genomic Analysis of Calderihabitans maritimus KKC1, a Thermophilic, Hydrogenogenic, Carboxydotrophic Bacterium Isolated from Marine Sediment.</title>
        <authorList>
            <person name="Omae K."/>
            <person name="Yoneda Y."/>
            <person name="Fukuyama Y."/>
            <person name="Yoshida T."/>
            <person name="Sako Y."/>
        </authorList>
    </citation>
    <scope>NUCLEOTIDE SEQUENCE [LARGE SCALE GENOMIC DNA]</scope>
    <source>
        <strain evidence="4">KKC1</strain>
    </source>
</reference>
<organism evidence="3 4">
    <name type="scientific">Calderihabitans maritimus</name>
    <dbReference type="NCBI Taxonomy" id="1246530"/>
    <lineage>
        <taxon>Bacteria</taxon>
        <taxon>Bacillati</taxon>
        <taxon>Bacillota</taxon>
        <taxon>Clostridia</taxon>
        <taxon>Neomoorellales</taxon>
        <taxon>Calderihabitantaceae</taxon>
        <taxon>Calderihabitans</taxon>
    </lineage>
</organism>
<dbReference type="InterPro" id="IPR001531">
    <property type="entry name" value="Zn_PLipaseC"/>
</dbReference>
<comment type="caution">
    <text evidence="3">The sequence shown here is derived from an EMBL/GenBank/DDBJ whole genome shotgun (WGS) entry which is preliminary data.</text>
</comment>
<protein>
    <submittedName>
        <fullName evidence="3">Phospholipase C zinc-binding protein</fullName>
    </submittedName>
</protein>
<dbReference type="Gene3D" id="1.10.575.10">
    <property type="entry name" value="P1 Nuclease"/>
    <property type="match status" value="1"/>
</dbReference>
<sequence>MNFLLKYRRPVDIKWKYRYHADVVRWAVETLGNDGRESYDFYREKNETTGMNYTEILQKGTIDADLPGSWGYVYHWLHFHHPWRHTGYFDCRYSAGNAVEARVERAIRQWRKGLNHLAVYQIGRAVHVIQDSWVPYHAALTAGRGHGEFEEWVYEHGEDFRVLRGGYYRWELIFRDTSYADYGPHRINSQTPYHWVEIGAHTSLSWFEKYLDRERFPQYKKYFSRAASQLVPGCIRCVAGFLDFCYHRLFRNK</sequence>
<keyword evidence="1" id="KW-0964">Secreted</keyword>
<evidence type="ECO:0000313" key="4">
    <source>
        <dbReference type="Proteomes" id="UP000197032"/>
    </source>
</evidence>
<evidence type="ECO:0000313" key="3">
    <source>
        <dbReference type="EMBL" id="GAW93564.1"/>
    </source>
</evidence>
<evidence type="ECO:0000259" key="2">
    <source>
        <dbReference type="PROSITE" id="PS51346"/>
    </source>
</evidence>
<name>A0A1Z5HVL9_9FIRM</name>
<gene>
    <name evidence="3" type="ORF">KKC1_26950</name>
</gene>
<dbReference type="AlphaFoldDB" id="A0A1Z5HVL9"/>
<dbReference type="Proteomes" id="UP000197032">
    <property type="component" value="Unassembled WGS sequence"/>
</dbReference>
<dbReference type="RefSeq" id="WP_088554668.1">
    <property type="nucleotide sequence ID" value="NZ_BDGJ01000164.1"/>
</dbReference>
<dbReference type="SUPFAM" id="SSF48537">
    <property type="entry name" value="Phospholipase C/P1 nuclease"/>
    <property type="match status" value="1"/>
</dbReference>
<dbReference type="GO" id="GO:0008270">
    <property type="term" value="F:zinc ion binding"/>
    <property type="evidence" value="ECO:0007669"/>
    <property type="project" value="InterPro"/>
</dbReference>
<dbReference type="OrthoDB" id="1677163at2"/>
<dbReference type="InterPro" id="IPR008947">
    <property type="entry name" value="PLipase_C/P1_nuclease_dom_sf"/>
</dbReference>